<organism evidence="8 9">
    <name type="scientific">Rhodotorula mucilaginosa</name>
    <name type="common">Yeast</name>
    <name type="synonym">Rhodotorula rubra</name>
    <dbReference type="NCBI Taxonomy" id="5537"/>
    <lineage>
        <taxon>Eukaryota</taxon>
        <taxon>Fungi</taxon>
        <taxon>Dikarya</taxon>
        <taxon>Basidiomycota</taxon>
        <taxon>Pucciniomycotina</taxon>
        <taxon>Microbotryomycetes</taxon>
        <taxon>Sporidiobolales</taxon>
        <taxon>Sporidiobolaceae</taxon>
        <taxon>Rhodotorula</taxon>
    </lineage>
</organism>
<dbReference type="GO" id="GO:0000139">
    <property type="term" value="C:Golgi membrane"/>
    <property type="evidence" value="ECO:0007669"/>
    <property type="project" value="UniProtKB-SubCell"/>
</dbReference>
<evidence type="ECO:0000313" key="8">
    <source>
        <dbReference type="EMBL" id="KAG0660760.1"/>
    </source>
</evidence>
<feature type="compositionally biased region" description="Pro residues" evidence="6">
    <location>
        <begin position="283"/>
        <end position="307"/>
    </location>
</feature>
<dbReference type="FunFam" id="2.30.42.10:FF:000026">
    <property type="entry name" value="Golgi reassembly stacking protein 2"/>
    <property type="match status" value="1"/>
</dbReference>
<feature type="binding site" evidence="5">
    <location>
        <position position="30"/>
    </location>
    <ligand>
        <name>Zn(2+)</name>
        <dbReference type="ChEBI" id="CHEBI:29105"/>
    </ligand>
</feature>
<comment type="subcellular location">
    <subcellularLocation>
        <location evidence="1">Golgi apparatus membrane</location>
    </subcellularLocation>
</comment>
<dbReference type="InterPro" id="IPR036034">
    <property type="entry name" value="PDZ_sf"/>
</dbReference>
<keyword evidence="4" id="KW-0472">Membrane</keyword>
<dbReference type="InterPro" id="IPR007583">
    <property type="entry name" value="GRASP55_65"/>
</dbReference>
<keyword evidence="5" id="KW-0862">Zinc</keyword>
<name>A0A9P6W2Y3_RHOMI</name>
<dbReference type="EMBL" id="PUHQ01000041">
    <property type="protein sequence ID" value="KAG0660760.1"/>
    <property type="molecule type" value="Genomic_DNA"/>
</dbReference>
<keyword evidence="3" id="KW-0333">Golgi apparatus</keyword>
<evidence type="ECO:0000256" key="3">
    <source>
        <dbReference type="ARBA" id="ARBA00023034"/>
    </source>
</evidence>
<dbReference type="PROSITE" id="PS51865">
    <property type="entry name" value="PDZ_GRASP"/>
    <property type="match status" value="2"/>
</dbReference>
<dbReference type="AlphaFoldDB" id="A0A9P6W2Y3"/>
<keyword evidence="2" id="KW-0677">Repeat</keyword>
<dbReference type="PANTHER" id="PTHR12893">
    <property type="entry name" value="GOLGI REASSEMBLY STACKING PROTEIN GRASP"/>
    <property type="match status" value="1"/>
</dbReference>
<reference evidence="8 9" key="1">
    <citation type="submission" date="2020-11" db="EMBL/GenBank/DDBJ databases">
        <title>Kefir isolates.</title>
        <authorList>
            <person name="Marcisauskas S."/>
            <person name="Kim Y."/>
            <person name="Blasche S."/>
        </authorList>
    </citation>
    <scope>NUCLEOTIDE SEQUENCE [LARGE SCALE GENOMIC DNA]</scope>
    <source>
        <strain evidence="8 9">KR</strain>
    </source>
</reference>
<feature type="domain" description="PDZ GRASP-type" evidence="7">
    <location>
        <begin position="137"/>
        <end position="226"/>
    </location>
</feature>
<accession>A0A9P6W2Y3</accession>
<dbReference type="GO" id="GO:0007030">
    <property type="term" value="P:Golgi organization"/>
    <property type="evidence" value="ECO:0007669"/>
    <property type="project" value="TreeGrafter"/>
</dbReference>
<dbReference type="GO" id="GO:0046872">
    <property type="term" value="F:metal ion binding"/>
    <property type="evidence" value="ECO:0007669"/>
    <property type="project" value="UniProtKB-KW"/>
</dbReference>
<keyword evidence="9" id="KW-1185">Reference proteome</keyword>
<proteinExistence type="predicted"/>
<evidence type="ECO:0000256" key="5">
    <source>
        <dbReference type="PIRSR" id="PIRSR607583-1"/>
    </source>
</evidence>
<feature type="compositionally biased region" description="Basic and acidic residues" evidence="6">
    <location>
        <begin position="231"/>
        <end position="244"/>
    </location>
</feature>
<keyword evidence="5" id="KW-0479">Metal-binding</keyword>
<evidence type="ECO:0000256" key="4">
    <source>
        <dbReference type="ARBA" id="ARBA00023136"/>
    </source>
</evidence>
<evidence type="ECO:0000313" key="9">
    <source>
        <dbReference type="Proteomes" id="UP000777482"/>
    </source>
</evidence>
<sequence length="451" mass="47726">MGQAESQPQAGGVNGGSDASGEGSTHSALHVLRVAENSPAAEAGIEPFFDFVVGAGGQQIGDEIDFLTEVLEENEGAEVPLQIYSTKRKEVREVYVIPSRNWSSAAVPGGEAGMVDGQPSLLGLSLRVCSPQFALDQVWHVLEILEGSPAQSAGLVPFGDWIIGYAGGVLRGEGDFYDVVEAHVDKPLRLFVYNSDYDVTREAILVPNRSWGGEGLLGCGVGYGLLHRIPKPQDRVEPPPHPDPPRTNASQSSAPPQPVDNARRFSGFGSVSSNVPPAQNPLYAPPPSRSAGAPTPPRPNQQPPPPRRTAALVSLEDARDSRNMSPPQQQRAPSGPRYAPPPPGPPPRTSSDRQHPSFSQYDRSMNDSRFGEYDATDGVEVVAVEVDPEPVQDVVSPTRGPAALGGGAQGSFRKPSGGPLSRTGPVYAQPPPPPMAGRTSSDRGPRQPARV</sequence>
<dbReference type="SUPFAM" id="SSF50156">
    <property type="entry name" value="PDZ domain-like"/>
    <property type="match status" value="2"/>
</dbReference>
<dbReference type="Pfam" id="PF04495">
    <property type="entry name" value="GRASP55_65"/>
    <property type="match status" value="2"/>
</dbReference>
<evidence type="ECO:0000256" key="6">
    <source>
        <dbReference type="SAM" id="MobiDB-lite"/>
    </source>
</evidence>
<dbReference type="Proteomes" id="UP000777482">
    <property type="component" value="Unassembled WGS sequence"/>
</dbReference>
<feature type="binding site" evidence="5">
    <location>
        <position position="129"/>
    </location>
    <ligand>
        <name>Zn(2+)</name>
        <dbReference type="ChEBI" id="CHEBI:29105"/>
    </ligand>
</feature>
<evidence type="ECO:0000256" key="1">
    <source>
        <dbReference type="ARBA" id="ARBA00004394"/>
    </source>
</evidence>
<feature type="domain" description="PDZ GRASP-type" evidence="7">
    <location>
        <begin position="27"/>
        <end position="121"/>
    </location>
</feature>
<dbReference type="Gene3D" id="2.30.42.10">
    <property type="match status" value="2"/>
</dbReference>
<dbReference type="OrthoDB" id="3318at2759"/>
<feature type="region of interest" description="Disordered" evidence="6">
    <location>
        <begin position="230"/>
        <end position="451"/>
    </location>
</feature>
<feature type="compositionally biased region" description="Pro residues" evidence="6">
    <location>
        <begin position="338"/>
        <end position="348"/>
    </location>
</feature>
<comment type="caution">
    <text evidence="8">The sequence shown here is derived from an EMBL/GenBank/DDBJ whole genome shotgun (WGS) entry which is preliminary data.</text>
</comment>
<evidence type="ECO:0000259" key="7">
    <source>
        <dbReference type="PROSITE" id="PS51865"/>
    </source>
</evidence>
<dbReference type="PANTHER" id="PTHR12893:SF0">
    <property type="entry name" value="GRASP65"/>
    <property type="match status" value="1"/>
</dbReference>
<gene>
    <name evidence="8" type="ORF">C6P46_004444</name>
</gene>
<feature type="region of interest" description="Disordered" evidence="6">
    <location>
        <begin position="1"/>
        <end position="25"/>
    </location>
</feature>
<evidence type="ECO:0000256" key="2">
    <source>
        <dbReference type="ARBA" id="ARBA00022737"/>
    </source>
</evidence>
<protein>
    <recommendedName>
        <fullName evidence="7">PDZ GRASP-type domain-containing protein</fullName>
    </recommendedName>
</protein>
<dbReference type="InterPro" id="IPR024958">
    <property type="entry name" value="GRASP_PDZ"/>
</dbReference>
<feature type="compositionally biased region" description="Low complexity" evidence="6">
    <location>
        <begin position="378"/>
        <end position="397"/>
    </location>
</feature>